<proteinExistence type="predicted"/>
<evidence type="ECO:0000313" key="3">
    <source>
        <dbReference type="EMBL" id="KAE8733357.1"/>
    </source>
</evidence>
<reference evidence="3" key="1">
    <citation type="submission" date="2019-09" db="EMBL/GenBank/DDBJ databases">
        <title>Draft genome information of white flower Hibiscus syriacus.</title>
        <authorList>
            <person name="Kim Y.-M."/>
        </authorList>
    </citation>
    <scope>NUCLEOTIDE SEQUENCE [LARGE SCALE GENOMIC DNA]</scope>
    <source>
        <strain evidence="3">YM2019G1</strain>
    </source>
</reference>
<organism evidence="3 4">
    <name type="scientific">Hibiscus syriacus</name>
    <name type="common">Rose of Sharon</name>
    <dbReference type="NCBI Taxonomy" id="106335"/>
    <lineage>
        <taxon>Eukaryota</taxon>
        <taxon>Viridiplantae</taxon>
        <taxon>Streptophyta</taxon>
        <taxon>Embryophyta</taxon>
        <taxon>Tracheophyta</taxon>
        <taxon>Spermatophyta</taxon>
        <taxon>Magnoliopsida</taxon>
        <taxon>eudicotyledons</taxon>
        <taxon>Gunneridae</taxon>
        <taxon>Pentapetalae</taxon>
        <taxon>rosids</taxon>
        <taxon>malvids</taxon>
        <taxon>Malvales</taxon>
        <taxon>Malvaceae</taxon>
        <taxon>Malvoideae</taxon>
        <taxon>Hibiscus</taxon>
    </lineage>
</organism>
<protein>
    <submittedName>
        <fullName evidence="3">Uncharacterized protein</fullName>
    </submittedName>
</protein>
<evidence type="ECO:0000256" key="1">
    <source>
        <dbReference type="ARBA" id="ARBA00022857"/>
    </source>
</evidence>
<sequence>MESKGFQVTASACDVLNQAQLERNICNKVGNNIGKMVMDYTAEDVSFLTSTNFESAYNINILAHPLLKASASGDS</sequence>
<dbReference type="InterPro" id="IPR045000">
    <property type="entry name" value="TR"/>
</dbReference>
<keyword evidence="1" id="KW-0521">NADP</keyword>
<dbReference type="Proteomes" id="UP000436088">
    <property type="component" value="Unassembled WGS sequence"/>
</dbReference>
<accession>A0A6A3CXW0</accession>
<dbReference type="PANTHER" id="PTHR42898">
    <property type="entry name" value="TROPINONE REDUCTASE"/>
    <property type="match status" value="1"/>
</dbReference>
<dbReference type="PANTHER" id="PTHR42898:SF6">
    <property type="entry name" value="NADP-DEPENDENT MANNITOL DEHYDROGENASE"/>
    <property type="match status" value="1"/>
</dbReference>
<evidence type="ECO:0000256" key="2">
    <source>
        <dbReference type="ARBA" id="ARBA00023002"/>
    </source>
</evidence>
<comment type="caution">
    <text evidence="3">The sequence shown here is derived from an EMBL/GenBank/DDBJ whole genome shotgun (WGS) entry which is preliminary data.</text>
</comment>
<dbReference type="EMBL" id="VEPZ02000115">
    <property type="protein sequence ID" value="KAE8733357.1"/>
    <property type="molecule type" value="Genomic_DNA"/>
</dbReference>
<dbReference type="AlphaFoldDB" id="A0A6A3CXW0"/>
<name>A0A6A3CXW0_HIBSY</name>
<keyword evidence="4" id="KW-1185">Reference proteome</keyword>
<evidence type="ECO:0000313" key="4">
    <source>
        <dbReference type="Proteomes" id="UP000436088"/>
    </source>
</evidence>
<keyword evidence="2" id="KW-0560">Oxidoreductase</keyword>
<dbReference type="GO" id="GO:0016491">
    <property type="term" value="F:oxidoreductase activity"/>
    <property type="evidence" value="ECO:0007669"/>
    <property type="project" value="UniProtKB-KW"/>
</dbReference>
<gene>
    <name evidence="3" type="ORF">F3Y22_tig00001340pilonHSYRG00033</name>
</gene>